<feature type="transmembrane region" description="Helical" evidence="8">
    <location>
        <begin position="112"/>
        <end position="132"/>
    </location>
</feature>
<reference evidence="10 11" key="1">
    <citation type="submission" date="2019-07" db="EMBL/GenBank/DDBJ databases">
        <title>Cryptosporangium phraense sp. nov., isolated from plant litter.</title>
        <authorList>
            <person name="Suriyachadkun C."/>
        </authorList>
    </citation>
    <scope>NUCLEOTIDE SEQUENCE [LARGE SCALE GENOMIC DNA]</scope>
    <source>
        <strain evidence="10 11">A-T 5661</strain>
    </source>
</reference>
<keyword evidence="6 8" id="KW-1133">Transmembrane helix</keyword>
<keyword evidence="2 8" id="KW-0813">Transport</keyword>
<evidence type="ECO:0000256" key="2">
    <source>
        <dbReference type="ARBA" id="ARBA00022448"/>
    </source>
</evidence>
<dbReference type="GO" id="GO:0043190">
    <property type="term" value="C:ATP-binding cassette (ABC) transporter complex"/>
    <property type="evidence" value="ECO:0007669"/>
    <property type="project" value="InterPro"/>
</dbReference>
<dbReference type="SUPFAM" id="SSF161098">
    <property type="entry name" value="MetI-like"/>
    <property type="match status" value="1"/>
</dbReference>
<evidence type="ECO:0000256" key="4">
    <source>
        <dbReference type="ARBA" id="ARBA00022692"/>
    </source>
</evidence>
<keyword evidence="5" id="KW-0029">Amino-acid transport</keyword>
<accession>A0A545ARS9</accession>
<dbReference type="Gene3D" id="1.10.3720.10">
    <property type="entry name" value="MetI-like"/>
    <property type="match status" value="1"/>
</dbReference>
<sequence>MPEILSTSVADPSAAADPRPPAAQRVLPYRRPGRWVLTAIVLVVVAQVLHGLATNEFFQWDRFGYWFFRPVILDGLVITLEVSAWSAVIALAFGIVLALMRLSGNPVLKAVSWAYIWLFRSIPLIVLLLLLYNVGALYRTLSLGVPFGPALVSFDGQRLATDIVIAIVGISLNESAFAAEVVRGGFLSVDQGQHEAASALGLPRHYQFRRIVFPQALRAIVPPYVNLLIGLVKGTSLVYYVSLLDLFGSVESLGSTYPGDIVPLLMVATVWYLILISLISIVQYYVERFYARGATR</sequence>
<dbReference type="InParanoid" id="A0A545ARS9"/>
<feature type="domain" description="ABC transmembrane type-1" evidence="9">
    <location>
        <begin position="76"/>
        <end position="283"/>
    </location>
</feature>
<dbReference type="GO" id="GO:0006865">
    <property type="term" value="P:amino acid transport"/>
    <property type="evidence" value="ECO:0007669"/>
    <property type="project" value="UniProtKB-KW"/>
</dbReference>
<evidence type="ECO:0000256" key="6">
    <source>
        <dbReference type="ARBA" id="ARBA00022989"/>
    </source>
</evidence>
<feature type="transmembrane region" description="Helical" evidence="8">
    <location>
        <begin position="261"/>
        <end position="286"/>
    </location>
</feature>
<feature type="transmembrane region" description="Helical" evidence="8">
    <location>
        <begin position="219"/>
        <end position="241"/>
    </location>
</feature>
<dbReference type="RefSeq" id="WP_142705529.1">
    <property type="nucleotide sequence ID" value="NZ_VIRS01000010.1"/>
</dbReference>
<proteinExistence type="inferred from homology"/>
<dbReference type="Proteomes" id="UP000317982">
    <property type="component" value="Unassembled WGS sequence"/>
</dbReference>
<evidence type="ECO:0000256" key="1">
    <source>
        <dbReference type="ARBA" id="ARBA00004651"/>
    </source>
</evidence>
<dbReference type="NCBIfam" id="TIGR01726">
    <property type="entry name" value="HEQRo_perm_3TM"/>
    <property type="match status" value="1"/>
</dbReference>
<dbReference type="GO" id="GO:0022857">
    <property type="term" value="F:transmembrane transporter activity"/>
    <property type="evidence" value="ECO:0007669"/>
    <property type="project" value="InterPro"/>
</dbReference>
<dbReference type="PROSITE" id="PS50928">
    <property type="entry name" value="ABC_TM1"/>
    <property type="match status" value="1"/>
</dbReference>
<dbReference type="PANTHER" id="PTHR30614">
    <property type="entry name" value="MEMBRANE COMPONENT OF AMINO ACID ABC TRANSPORTER"/>
    <property type="match status" value="1"/>
</dbReference>
<dbReference type="OrthoDB" id="92598at2"/>
<evidence type="ECO:0000256" key="7">
    <source>
        <dbReference type="ARBA" id="ARBA00023136"/>
    </source>
</evidence>
<gene>
    <name evidence="10" type="ORF">FL583_16430</name>
</gene>
<dbReference type="CDD" id="cd06261">
    <property type="entry name" value="TM_PBP2"/>
    <property type="match status" value="1"/>
</dbReference>
<dbReference type="PANTHER" id="PTHR30614:SF0">
    <property type="entry name" value="L-CYSTINE TRANSPORT SYSTEM PERMEASE PROTEIN TCYL"/>
    <property type="match status" value="1"/>
</dbReference>
<keyword evidence="11" id="KW-1185">Reference proteome</keyword>
<dbReference type="Pfam" id="PF00528">
    <property type="entry name" value="BPD_transp_1"/>
    <property type="match status" value="1"/>
</dbReference>
<comment type="subcellular location">
    <subcellularLocation>
        <location evidence="1 8">Cell membrane</location>
        <topology evidence="1 8">Multi-pass membrane protein</topology>
    </subcellularLocation>
</comment>
<evidence type="ECO:0000256" key="3">
    <source>
        <dbReference type="ARBA" id="ARBA00022475"/>
    </source>
</evidence>
<dbReference type="AlphaFoldDB" id="A0A545ARS9"/>
<feature type="transmembrane region" description="Helical" evidence="8">
    <location>
        <begin position="75"/>
        <end position="100"/>
    </location>
</feature>
<feature type="transmembrane region" description="Helical" evidence="8">
    <location>
        <begin position="35"/>
        <end position="54"/>
    </location>
</feature>
<comment type="similarity">
    <text evidence="8">Belongs to the binding-protein-dependent transport system permease family.</text>
</comment>
<dbReference type="InterPro" id="IPR010065">
    <property type="entry name" value="AA_ABC_transptr_permease_3TM"/>
</dbReference>
<comment type="caution">
    <text evidence="10">The sequence shown here is derived from an EMBL/GenBank/DDBJ whole genome shotgun (WGS) entry which is preliminary data.</text>
</comment>
<dbReference type="InterPro" id="IPR043429">
    <property type="entry name" value="ArtM/GltK/GlnP/TcyL/YhdX-like"/>
</dbReference>
<evidence type="ECO:0000256" key="5">
    <source>
        <dbReference type="ARBA" id="ARBA00022970"/>
    </source>
</evidence>
<evidence type="ECO:0000256" key="8">
    <source>
        <dbReference type="RuleBase" id="RU363032"/>
    </source>
</evidence>
<keyword evidence="3" id="KW-1003">Cell membrane</keyword>
<evidence type="ECO:0000313" key="10">
    <source>
        <dbReference type="EMBL" id="TQS44040.1"/>
    </source>
</evidence>
<evidence type="ECO:0000313" key="11">
    <source>
        <dbReference type="Proteomes" id="UP000317982"/>
    </source>
</evidence>
<keyword evidence="4 8" id="KW-0812">Transmembrane</keyword>
<dbReference type="InterPro" id="IPR000515">
    <property type="entry name" value="MetI-like"/>
</dbReference>
<organism evidence="10 11">
    <name type="scientific">Cryptosporangium phraense</name>
    <dbReference type="NCBI Taxonomy" id="2593070"/>
    <lineage>
        <taxon>Bacteria</taxon>
        <taxon>Bacillati</taxon>
        <taxon>Actinomycetota</taxon>
        <taxon>Actinomycetes</taxon>
        <taxon>Cryptosporangiales</taxon>
        <taxon>Cryptosporangiaceae</taxon>
        <taxon>Cryptosporangium</taxon>
    </lineage>
</organism>
<dbReference type="InterPro" id="IPR035906">
    <property type="entry name" value="MetI-like_sf"/>
</dbReference>
<evidence type="ECO:0000259" key="9">
    <source>
        <dbReference type="PROSITE" id="PS50928"/>
    </source>
</evidence>
<dbReference type="EMBL" id="VIRS01000010">
    <property type="protein sequence ID" value="TQS44040.1"/>
    <property type="molecule type" value="Genomic_DNA"/>
</dbReference>
<protein>
    <submittedName>
        <fullName evidence="10">Amino acid ABC transporter permease</fullName>
    </submittedName>
</protein>
<name>A0A545ARS9_9ACTN</name>
<keyword evidence="7 8" id="KW-0472">Membrane</keyword>